<dbReference type="InterPro" id="IPR021139">
    <property type="entry name" value="NYN"/>
</dbReference>
<dbReference type="OrthoDB" id="1090956at2759"/>
<proteinExistence type="predicted"/>
<dbReference type="Pfam" id="PF01936">
    <property type="entry name" value="NYN"/>
    <property type="match status" value="1"/>
</dbReference>
<evidence type="ECO:0000259" key="1">
    <source>
        <dbReference type="Pfam" id="PF01936"/>
    </source>
</evidence>
<dbReference type="PANTHER" id="PTHR14379:SF3">
    <property type="entry name" value="MEIOSIS REGULATOR AND MRNA STABILITY FACTOR 1"/>
    <property type="match status" value="1"/>
</dbReference>
<dbReference type="Proteomes" id="UP000694251">
    <property type="component" value="Chromosome 9"/>
</dbReference>
<evidence type="ECO:0000313" key="3">
    <source>
        <dbReference type="Proteomes" id="UP000694251"/>
    </source>
</evidence>
<dbReference type="AlphaFoldDB" id="A0A8T2AKB0"/>
<dbReference type="CDD" id="cd10910">
    <property type="entry name" value="PIN_limkain_b1_N_like"/>
    <property type="match status" value="1"/>
</dbReference>
<gene>
    <name evidence="2" type="ORF">ISN44_As09g022960</name>
</gene>
<name>A0A8T2AKB0_ARASU</name>
<dbReference type="InterPro" id="IPR024768">
    <property type="entry name" value="Marf1"/>
</dbReference>
<dbReference type="PANTHER" id="PTHR14379">
    <property type="entry name" value="LIMKAIN B LKAP"/>
    <property type="match status" value="1"/>
</dbReference>
<dbReference type="GO" id="GO:0010468">
    <property type="term" value="P:regulation of gene expression"/>
    <property type="evidence" value="ECO:0007669"/>
    <property type="project" value="InterPro"/>
</dbReference>
<sequence>MSCSTSDLAAAEIGVFWDMVDCPIPEDLCHKSVYVKIKSALENMGYLCKVSISAYSDMDHNLKKEEFESTGITLLPTGNKQARVNTILEDLMIWANDQHGKPINLMVISRDITKDKLYVKSLMFLKDWRNFIILLAQPENLAHDDDLSQALLKQVTAVWLWKNLSDGGKAYR</sequence>
<protein>
    <submittedName>
        <fullName evidence="2">NYN domain limkain-b1-type</fullName>
    </submittedName>
</protein>
<dbReference type="EMBL" id="JAEFBJ010000009">
    <property type="protein sequence ID" value="KAG7574075.1"/>
    <property type="molecule type" value="Genomic_DNA"/>
</dbReference>
<accession>A0A8T2AKB0</accession>
<feature type="domain" description="NYN" evidence="1">
    <location>
        <begin position="13"/>
        <end position="138"/>
    </location>
</feature>
<organism evidence="2 3">
    <name type="scientific">Arabidopsis suecica</name>
    <name type="common">Swedish thale-cress</name>
    <name type="synonym">Cardaminopsis suecica</name>
    <dbReference type="NCBI Taxonomy" id="45249"/>
    <lineage>
        <taxon>Eukaryota</taxon>
        <taxon>Viridiplantae</taxon>
        <taxon>Streptophyta</taxon>
        <taxon>Embryophyta</taxon>
        <taxon>Tracheophyta</taxon>
        <taxon>Spermatophyta</taxon>
        <taxon>Magnoliopsida</taxon>
        <taxon>eudicotyledons</taxon>
        <taxon>Gunneridae</taxon>
        <taxon>Pentapetalae</taxon>
        <taxon>rosids</taxon>
        <taxon>malvids</taxon>
        <taxon>Brassicales</taxon>
        <taxon>Brassicaceae</taxon>
        <taxon>Camelineae</taxon>
        <taxon>Arabidopsis</taxon>
    </lineage>
</organism>
<keyword evidence="3" id="KW-1185">Reference proteome</keyword>
<reference evidence="2 3" key="1">
    <citation type="submission" date="2020-12" db="EMBL/GenBank/DDBJ databases">
        <title>Concerted genomic and epigenomic changes stabilize Arabidopsis allopolyploids.</title>
        <authorList>
            <person name="Chen Z."/>
        </authorList>
    </citation>
    <scope>NUCLEOTIDE SEQUENCE [LARGE SCALE GENOMIC DNA]</scope>
    <source>
        <strain evidence="2">As9502</strain>
        <tissue evidence="2">Leaf</tissue>
    </source>
</reference>
<dbReference type="GO" id="GO:0005777">
    <property type="term" value="C:peroxisome"/>
    <property type="evidence" value="ECO:0007669"/>
    <property type="project" value="InterPro"/>
</dbReference>
<evidence type="ECO:0000313" key="2">
    <source>
        <dbReference type="EMBL" id="KAG7574075.1"/>
    </source>
</evidence>
<comment type="caution">
    <text evidence="2">The sequence shown here is derived from an EMBL/GenBank/DDBJ whole genome shotgun (WGS) entry which is preliminary data.</text>
</comment>
<dbReference type="GO" id="GO:0004540">
    <property type="term" value="F:RNA nuclease activity"/>
    <property type="evidence" value="ECO:0007669"/>
    <property type="project" value="InterPro"/>
</dbReference>